<dbReference type="GO" id="GO:0008270">
    <property type="term" value="F:zinc ion binding"/>
    <property type="evidence" value="ECO:0007669"/>
    <property type="project" value="UniProtKB-UniRule"/>
</dbReference>
<proteinExistence type="inferred from homology"/>
<keyword evidence="3 7" id="KW-0863">Zinc-finger</keyword>
<dbReference type="STRING" id="1071381.G8BTK7"/>
<evidence type="ECO:0000256" key="5">
    <source>
        <dbReference type="ARBA" id="ARBA00049598"/>
    </source>
</evidence>
<evidence type="ECO:0000256" key="2">
    <source>
        <dbReference type="ARBA" id="ARBA00022723"/>
    </source>
</evidence>
<dbReference type="Proteomes" id="UP000005666">
    <property type="component" value="Chromosome 5"/>
</dbReference>
<dbReference type="PANTHER" id="PTHR13483:SF3">
    <property type="entry name" value="BOX C_D SNORNA PROTEIN 1"/>
    <property type="match status" value="1"/>
</dbReference>
<evidence type="ECO:0000256" key="3">
    <source>
        <dbReference type="ARBA" id="ARBA00022771"/>
    </source>
</evidence>
<dbReference type="GeneID" id="11531531"/>
<evidence type="ECO:0000313" key="9">
    <source>
        <dbReference type="EMBL" id="CCE63235.1"/>
    </source>
</evidence>
<name>G8BTK7_TETPH</name>
<evidence type="ECO:0000256" key="1">
    <source>
        <dbReference type="ARBA" id="ARBA00022553"/>
    </source>
</evidence>
<dbReference type="eggNOG" id="KOG2858">
    <property type="taxonomic scope" value="Eukaryota"/>
</dbReference>
<evidence type="ECO:0000256" key="6">
    <source>
        <dbReference type="ARBA" id="ARBA00049654"/>
    </source>
</evidence>
<dbReference type="Gene3D" id="3.30.60.190">
    <property type="match status" value="1"/>
</dbReference>
<dbReference type="RefSeq" id="XP_003685669.1">
    <property type="nucleotide sequence ID" value="XM_003685621.1"/>
</dbReference>
<evidence type="ECO:0000256" key="7">
    <source>
        <dbReference type="PROSITE-ProRule" id="PRU00453"/>
    </source>
</evidence>
<keyword evidence="4" id="KW-0862">Zinc</keyword>
<accession>G8BTK7</accession>
<dbReference type="InterPro" id="IPR051639">
    <property type="entry name" value="BCD1"/>
</dbReference>
<feature type="domain" description="HIT-type" evidence="8">
    <location>
        <begin position="5"/>
        <end position="39"/>
    </location>
</feature>
<dbReference type="CDD" id="cd23023">
    <property type="entry name" value="zf-HIT_BCD1"/>
    <property type="match status" value="1"/>
</dbReference>
<dbReference type="GO" id="GO:0000463">
    <property type="term" value="P:maturation of LSU-rRNA from tricistronic rRNA transcript (SSU-rRNA, 5.8S rRNA, LSU-rRNA)"/>
    <property type="evidence" value="ECO:0007669"/>
    <property type="project" value="TreeGrafter"/>
</dbReference>
<gene>
    <name evidence="9" type="primary">TPHA0E01400</name>
    <name evidence="9" type="ordered locus">TPHA_0E01400</name>
</gene>
<dbReference type="Pfam" id="PF04438">
    <property type="entry name" value="zf-HIT"/>
    <property type="match status" value="1"/>
</dbReference>
<dbReference type="GO" id="GO:0005634">
    <property type="term" value="C:nucleus"/>
    <property type="evidence" value="ECO:0007669"/>
    <property type="project" value="TreeGrafter"/>
</dbReference>
<keyword evidence="1" id="KW-0597">Phosphoprotein</keyword>
<comment type="function">
    <text evidence="5">Required for box C/D snoRNAs accumulation involved in snoRNA processing, snoRNA transport to the nucleolus and ribosome biogenesis.</text>
</comment>
<dbReference type="PROSITE" id="PS51083">
    <property type="entry name" value="ZF_HIT"/>
    <property type="match status" value="1"/>
</dbReference>
<dbReference type="InterPro" id="IPR007529">
    <property type="entry name" value="Znf_HIT"/>
</dbReference>
<dbReference type="SUPFAM" id="SSF144232">
    <property type="entry name" value="HIT/MYND zinc finger-like"/>
    <property type="match status" value="1"/>
</dbReference>
<evidence type="ECO:0000259" key="8">
    <source>
        <dbReference type="PROSITE" id="PS51083"/>
    </source>
</evidence>
<dbReference type="HOGENOM" id="CLU_025524_3_0_1"/>
<evidence type="ECO:0000313" key="10">
    <source>
        <dbReference type="Proteomes" id="UP000005666"/>
    </source>
</evidence>
<dbReference type="Pfam" id="PF25790">
    <property type="entry name" value="BCD1"/>
    <property type="match status" value="1"/>
</dbReference>
<dbReference type="InterPro" id="IPR057721">
    <property type="entry name" value="BCD1_alpha/beta"/>
</dbReference>
<sequence>MSSKCEICGLEDFKYKCPKCFRKTCSLACSKKHKADFACDGERTNSVDYISNDTFKKHDDLENGLNHLVQRDYNFLTNFKRKYEVNKKDSLSKVKGILYGGNTANKRFKNNSRDNRGLSGPYNPTVNGENTELDEMVCKVISRRGVNCLVLPNGMQRSLQNKSKWDKPLDCFVWTIEVILLYSQPDANGNKKFVHVTHRMKETNTVAESIGKIIYSKCLENFNIEPKPPSLENAKDDISKGDRTEAMANLPLHFLTKWFPRNYNKQYDSKQLIEIPSSGLCIGEIFKNKTVIEFPTIYITDSLKNVESFGYTIVKKEEPQILPQLHEEVDSNTDAPDEISSKIQIPAYEKVVSGYDDIPVDTSIVNDVEVTVNANNCSDSDSDDYDPGVTLDFL</sequence>
<dbReference type="GO" id="GO:0070761">
    <property type="term" value="C:pre-snoRNP complex"/>
    <property type="evidence" value="ECO:0007669"/>
    <property type="project" value="TreeGrafter"/>
</dbReference>
<dbReference type="KEGG" id="tpf:TPHA_0E01400"/>
<keyword evidence="10" id="KW-1185">Reference proteome</keyword>
<dbReference type="PANTHER" id="PTHR13483">
    <property type="entry name" value="BOX C_D SNORNA PROTEIN 1-RELATED"/>
    <property type="match status" value="1"/>
</dbReference>
<dbReference type="GO" id="GO:0048254">
    <property type="term" value="P:snoRNA localization"/>
    <property type="evidence" value="ECO:0007669"/>
    <property type="project" value="TreeGrafter"/>
</dbReference>
<dbReference type="AlphaFoldDB" id="G8BTK7"/>
<dbReference type="GO" id="GO:0030515">
    <property type="term" value="F:snoRNA binding"/>
    <property type="evidence" value="ECO:0007669"/>
    <property type="project" value="EnsemblFungi"/>
</dbReference>
<dbReference type="OrthoDB" id="272357at2759"/>
<protein>
    <recommendedName>
        <fullName evidence="8">HIT-type domain-containing protein</fullName>
    </recommendedName>
</protein>
<evidence type="ECO:0000256" key="4">
    <source>
        <dbReference type="ARBA" id="ARBA00022833"/>
    </source>
</evidence>
<dbReference type="EMBL" id="HE612860">
    <property type="protein sequence ID" value="CCE63235.1"/>
    <property type="molecule type" value="Genomic_DNA"/>
</dbReference>
<dbReference type="OMA" id="QRDFNFL"/>
<reference evidence="9 10" key="1">
    <citation type="journal article" date="2011" name="Proc. Natl. Acad. Sci. U.S.A.">
        <title>Evolutionary erosion of yeast sex chromosomes by mating-type switching accidents.</title>
        <authorList>
            <person name="Gordon J.L."/>
            <person name="Armisen D."/>
            <person name="Proux-Wera E."/>
            <person name="Oheigeartaigh S.S."/>
            <person name="Byrne K.P."/>
            <person name="Wolfe K.H."/>
        </authorList>
    </citation>
    <scope>NUCLEOTIDE SEQUENCE [LARGE SCALE GENOMIC DNA]</scope>
    <source>
        <strain evidence="10">ATCC 24235 / CBS 4417 / NBRC 1672 / NRRL Y-8282 / UCD 70-5</strain>
    </source>
</reference>
<organism evidence="9 10">
    <name type="scientific">Tetrapisispora phaffii (strain ATCC 24235 / CBS 4417 / NBRC 1672 / NRRL Y-8282 / UCD 70-5)</name>
    <name type="common">Yeast</name>
    <name type="synonym">Fabospora phaffii</name>
    <dbReference type="NCBI Taxonomy" id="1071381"/>
    <lineage>
        <taxon>Eukaryota</taxon>
        <taxon>Fungi</taxon>
        <taxon>Dikarya</taxon>
        <taxon>Ascomycota</taxon>
        <taxon>Saccharomycotina</taxon>
        <taxon>Saccharomycetes</taxon>
        <taxon>Saccharomycetales</taxon>
        <taxon>Saccharomycetaceae</taxon>
        <taxon>Tetrapisispora</taxon>
    </lineage>
</organism>
<dbReference type="GO" id="GO:0016074">
    <property type="term" value="P:sno(s)RNA metabolic process"/>
    <property type="evidence" value="ECO:0007669"/>
    <property type="project" value="EnsemblFungi"/>
</dbReference>
<keyword evidence="2" id="KW-0479">Metal-binding</keyword>
<comment type="similarity">
    <text evidence="6">Belongs to the BCD1 family.</text>
</comment>
<dbReference type="GO" id="GO:0000492">
    <property type="term" value="P:box C/D snoRNP assembly"/>
    <property type="evidence" value="ECO:0007669"/>
    <property type="project" value="EnsemblFungi"/>
</dbReference>